<dbReference type="OrthoDB" id="3071507at2759"/>
<evidence type="ECO:0000313" key="3">
    <source>
        <dbReference type="Proteomes" id="UP000807469"/>
    </source>
</evidence>
<comment type="caution">
    <text evidence="2">The sequence shown here is derived from an EMBL/GenBank/DDBJ whole genome shotgun (WGS) entry which is preliminary data.</text>
</comment>
<feature type="region of interest" description="Disordered" evidence="1">
    <location>
        <begin position="356"/>
        <end position="414"/>
    </location>
</feature>
<gene>
    <name evidence="2" type="ORF">BDN70DRAFT_680205</name>
</gene>
<accession>A0A9P5ZD19</accession>
<evidence type="ECO:0000313" key="2">
    <source>
        <dbReference type="EMBL" id="KAF9485207.1"/>
    </source>
</evidence>
<feature type="compositionally biased region" description="Polar residues" evidence="1">
    <location>
        <begin position="235"/>
        <end position="244"/>
    </location>
</feature>
<dbReference type="Proteomes" id="UP000807469">
    <property type="component" value="Unassembled WGS sequence"/>
</dbReference>
<feature type="compositionally biased region" description="Polar residues" evidence="1">
    <location>
        <begin position="28"/>
        <end position="73"/>
    </location>
</feature>
<evidence type="ECO:0000256" key="1">
    <source>
        <dbReference type="SAM" id="MobiDB-lite"/>
    </source>
</evidence>
<feature type="compositionally biased region" description="Polar residues" evidence="1">
    <location>
        <begin position="391"/>
        <end position="409"/>
    </location>
</feature>
<keyword evidence="3" id="KW-1185">Reference proteome</keyword>
<protein>
    <submittedName>
        <fullName evidence="2">Uncharacterized protein</fullName>
    </submittedName>
</protein>
<feature type="region of interest" description="Disordered" evidence="1">
    <location>
        <begin position="316"/>
        <end position="342"/>
    </location>
</feature>
<organism evidence="2 3">
    <name type="scientific">Pholiota conissans</name>
    <dbReference type="NCBI Taxonomy" id="109636"/>
    <lineage>
        <taxon>Eukaryota</taxon>
        <taxon>Fungi</taxon>
        <taxon>Dikarya</taxon>
        <taxon>Basidiomycota</taxon>
        <taxon>Agaricomycotina</taxon>
        <taxon>Agaricomycetes</taxon>
        <taxon>Agaricomycetidae</taxon>
        <taxon>Agaricales</taxon>
        <taxon>Agaricineae</taxon>
        <taxon>Strophariaceae</taxon>
        <taxon>Pholiota</taxon>
    </lineage>
</organism>
<proteinExistence type="predicted"/>
<feature type="region of interest" description="Disordered" evidence="1">
    <location>
        <begin position="189"/>
        <end position="284"/>
    </location>
</feature>
<sequence length="435" mass="47157">MSSSLKASMPAFSVAGILNLPGRGPGSSFATPQRSTAYAQPQIAETSRQGAARSNTSLTPNQPASNQHNNRLSSGSANGNNNVVKAKFNPEGADRERHQTSQYTRLPSHTIQSANQIASRLDNFDQHRPSGSAHQNITESSRQGGFCSHSDQRSNENQQLSPERSVFSFGHGPNYIDTDVDKVEFVERITPNSRTPQSSKKKSPSHLSPSRNGSTRTSDFCLDSDEVEFVENRPYSDSMQATLRTSPSKTPASPSFASTSSPLPSARQSQHPPAPNGVFNEKPRANANTYSNVHSEKRNIAGSSSRLAGQTRTFGQPAMNLNYDPPRDSDDNAPRSVCSSLPETPRALKDKRIPPVSYDTKSMEDGAIGTPPMISLQRNNLRPQTPPHASPNASNTSHAMSQPVPQTIPQAGVKRRLGMGRSVIGYSNKKFKKPL</sequence>
<feature type="compositionally biased region" description="Polar residues" evidence="1">
    <location>
        <begin position="100"/>
        <end position="109"/>
    </location>
</feature>
<dbReference type="AlphaFoldDB" id="A0A9P5ZD19"/>
<feature type="compositionally biased region" description="Low complexity" evidence="1">
    <location>
        <begin position="245"/>
        <end position="266"/>
    </location>
</feature>
<feature type="region of interest" description="Disordered" evidence="1">
    <location>
        <begin position="16"/>
        <end position="109"/>
    </location>
</feature>
<feature type="compositionally biased region" description="Polar residues" evidence="1">
    <location>
        <begin position="132"/>
        <end position="143"/>
    </location>
</feature>
<name>A0A9P5ZD19_9AGAR</name>
<dbReference type="EMBL" id="MU155137">
    <property type="protein sequence ID" value="KAF9485207.1"/>
    <property type="molecule type" value="Genomic_DNA"/>
</dbReference>
<reference evidence="2" key="1">
    <citation type="submission" date="2020-11" db="EMBL/GenBank/DDBJ databases">
        <authorList>
            <consortium name="DOE Joint Genome Institute"/>
            <person name="Ahrendt S."/>
            <person name="Riley R."/>
            <person name="Andreopoulos W."/>
            <person name="Labutti K."/>
            <person name="Pangilinan J."/>
            <person name="Ruiz-Duenas F.J."/>
            <person name="Barrasa J.M."/>
            <person name="Sanchez-Garcia M."/>
            <person name="Camarero S."/>
            <person name="Miyauchi S."/>
            <person name="Serrano A."/>
            <person name="Linde D."/>
            <person name="Babiker R."/>
            <person name="Drula E."/>
            <person name="Ayuso-Fernandez I."/>
            <person name="Pacheco R."/>
            <person name="Padilla G."/>
            <person name="Ferreira P."/>
            <person name="Barriuso J."/>
            <person name="Kellner H."/>
            <person name="Castanera R."/>
            <person name="Alfaro M."/>
            <person name="Ramirez L."/>
            <person name="Pisabarro A.G."/>
            <person name="Kuo A."/>
            <person name="Tritt A."/>
            <person name="Lipzen A."/>
            <person name="He G."/>
            <person name="Yan M."/>
            <person name="Ng V."/>
            <person name="Cullen D."/>
            <person name="Martin F."/>
            <person name="Rosso M.-N."/>
            <person name="Henrissat B."/>
            <person name="Hibbett D."/>
            <person name="Martinez A.T."/>
            <person name="Grigoriev I.V."/>
        </authorList>
    </citation>
    <scope>NUCLEOTIDE SEQUENCE</scope>
    <source>
        <strain evidence="2">CIRM-BRFM 674</strain>
    </source>
</reference>
<feature type="compositionally biased region" description="Low complexity" evidence="1">
    <location>
        <begin position="74"/>
        <end position="87"/>
    </location>
</feature>
<feature type="region of interest" description="Disordered" evidence="1">
    <location>
        <begin position="124"/>
        <end position="173"/>
    </location>
</feature>